<dbReference type="InterPro" id="IPR012337">
    <property type="entry name" value="RNaseH-like_sf"/>
</dbReference>
<feature type="region of interest" description="Disordered" evidence="4">
    <location>
        <begin position="215"/>
        <end position="234"/>
    </location>
</feature>
<dbReference type="GO" id="GO:0015074">
    <property type="term" value="P:DNA integration"/>
    <property type="evidence" value="ECO:0007669"/>
    <property type="project" value="InterPro"/>
</dbReference>
<protein>
    <submittedName>
        <fullName evidence="6">Ribonuclease H-like domain-containing protein</fullName>
    </submittedName>
</protein>
<feature type="region of interest" description="Disordered" evidence="4">
    <location>
        <begin position="940"/>
        <end position="964"/>
    </location>
</feature>
<reference evidence="6" key="1">
    <citation type="journal article" date="2019" name="Sci. Rep.">
        <title>Draft genome of Tanacetum cinerariifolium, the natural source of mosquito coil.</title>
        <authorList>
            <person name="Yamashiro T."/>
            <person name="Shiraishi A."/>
            <person name="Satake H."/>
            <person name="Nakayama K."/>
        </authorList>
    </citation>
    <scope>NUCLEOTIDE SEQUENCE</scope>
</reference>
<evidence type="ECO:0000256" key="2">
    <source>
        <dbReference type="ARBA" id="ARBA00022801"/>
    </source>
</evidence>
<feature type="coiled-coil region" evidence="3">
    <location>
        <begin position="1126"/>
        <end position="1160"/>
    </location>
</feature>
<dbReference type="Pfam" id="PF07727">
    <property type="entry name" value="RVT_2"/>
    <property type="match status" value="1"/>
</dbReference>
<dbReference type="PANTHER" id="PTHR42648">
    <property type="entry name" value="TRANSPOSASE, PUTATIVE-RELATED"/>
    <property type="match status" value="1"/>
</dbReference>
<feature type="coiled-coil region" evidence="3">
    <location>
        <begin position="162"/>
        <end position="196"/>
    </location>
</feature>
<dbReference type="Gene3D" id="3.30.420.10">
    <property type="entry name" value="Ribonuclease H-like superfamily/Ribonuclease H"/>
    <property type="match status" value="1"/>
</dbReference>
<feature type="compositionally biased region" description="Basic and acidic residues" evidence="4">
    <location>
        <begin position="1370"/>
        <end position="1394"/>
    </location>
</feature>
<comment type="caution">
    <text evidence="6">The sequence shown here is derived from an EMBL/GenBank/DDBJ whole genome shotgun (WGS) entry which is preliminary data.</text>
</comment>
<feature type="region of interest" description="Disordered" evidence="4">
    <location>
        <begin position="701"/>
        <end position="774"/>
    </location>
</feature>
<feature type="compositionally biased region" description="Basic residues" evidence="4">
    <location>
        <begin position="1395"/>
        <end position="1404"/>
    </location>
</feature>
<organism evidence="6">
    <name type="scientific">Tanacetum cinerariifolium</name>
    <name type="common">Dalmatian daisy</name>
    <name type="synonym">Chrysanthemum cinerariifolium</name>
    <dbReference type="NCBI Taxonomy" id="118510"/>
    <lineage>
        <taxon>Eukaryota</taxon>
        <taxon>Viridiplantae</taxon>
        <taxon>Streptophyta</taxon>
        <taxon>Embryophyta</taxon>
        <taxon>Tracheophyta</taxon>
        <taxon>Spermatophyta</taxon>
        <taxon>Magnoliopsida</taxon>
        <taxon>eudicotyledons</taxon>
        <taxon>Gunneridae</taxon>
        <taxon>Pentapetalae</taxon>
        <taxon>asterids</taxon>
        <taxon>campanulids</taxon>
        <taxon>Asterales</taxon>
        <taxon>Asteraceae</taxon>
        <taxon>Asteroideae</taxon>
        <taxon>Anthemideae</taxon>
        <taxon>Anthemidinae</taxon>
        <taxon>Tanacetum</taxon>
    </lineage>
</organism>
<evidence type="ECO:0000256" key="4">
    <source>
        <dbReference type="SAM" id="MobiDB-lite"/>
    </source>
</evidence>
<evidence type="ECO:0000256" key="1">
    <source>
        <dbReference type="ARBA" id="ARBA00022723"/>
    </source>
</evidence>
<keyword evidence="2" id="KW-0378">Hydrolase</keyword>
<dbReference type="InterPro" id="IPR036397">
    <property type="entry name" value="RNaseH_sf"/>
</dbReference>
<dbReference type="GO" id="GO:0003676">
    <property type="term" value="F:nucleic acid binding"/>
    <property type="evidence" value="ECO:0007669"/>
    <property type="project" value="InterPro"/>
</dbReference>
<evidence type="ECO:0000259" key="5">
    <source>
        <dbReference type="PROSITE" id="PS50994"/>
    </source>
</evidence>
<dbReference type="InterPro" id="IPR013103">
    <property type="entry name" value="RVT_2"/>
</dbReference>
<feature type="compositionally biased region" description="Polar residues" evidence="4">
    <location>
        <begin position="707"/>
        <end position="719"/>
    </location>
</feature>
<feature type="region of interest" description="Disordered" evidence="4">
    <location>
        <begin position="839"/>
        <end position="865"/>
    </location>
</feature>
<feature type="region of interest" description="Disordered" evidence="4">
    <location>
        <begin position="1453"/>
        <end position="1476"/>
    </location>
</feature>
<name>A0A6L2JVM4_TANCI</name>
<proteinExistence type="predicted"/>
<dbReference type="PANTHER" id="PTHR42648:SF18">
    <property type="entry name" value="RETROTRANSPOSON, UNCLASSIFIED-LIKE PROTEIN"/>
    <property type="match status" value="1"/>
</dbReference>
<dbReference type="PROSITE" id="PS50994">
    <property type="entry name" value="INTEGRASE"/>
    <property type="match status" value="1"/>
</dbReference>
<keyword evidence="3" id="KW-0175">Coiled coil</keyword>
<dbReference type="GO" id="GO:0046872">
    <property type="term" value="F:metal ion binding"/>
    <property type="evidence" value="ECO:0007669"/>
    <property type="project" value="UniProtKB-KW"/>
</dbReference>
<dbReference type="SUPFAM" id="SSF53098">
    <property type="entry name" value="Ribonuclease H-like"/>
    <property type="match status" value="1"/>
</dbReference>
<dbReference type="Pfam" id="PF14223">
    <property type="entry name" value="Retrotran_gag_2"/>
    <property type="match status" value="1"/>
</dbReference>
<evidence type="ECO:0000256" key="3">
    <source>
        <dbReference type="SAM" id="Coils"/>
    </source>
</evidence>
<dbReference type="InterPro" id="IPR001584">
    <property type="entry name" value="Integrase_cat-core"/>
</dbReference>
<accession>A0A6L2JVM4</accession>
<feature type="domain" description="Integrase catalytic" evidence="5">
    <location>
        <begin position="1521"/>
        <end position="1589"/>
    </location>
</feature>
<dbReference type="EMBL" id="BKCJ010001325">
    <property type="protein sequence ID" value="GEU40607.1"/>
    <property type="molecule type" value="Genomic_DNA"/>
</dbReference>
<dbReference type="InterPro" id="IPR039537">
    <property type="entry name" value="Retrotran_Ty1/copia-like"/>
</dbReference>
<keyword evidence="1" id="KW-0479">Metal-binding</keyword>
<evidence type="ECO:0000313" key="6">
    <source>
        <dbReference type="EMBL" id="GEU40607.1"/>
    </source>
</evidence>
<gene>
    <name evidence="6" type="ORF">Tci_012585</name>
</gene>
<feature type="compositionally biased region" description="Basic and acidic residues" evidence="4">
    <location>
        <begin position="839"/>
        <end position="848"/>
    </location>
</feature>
<sequence>MSKQCTKPKRKQDDAWFKDKVLLVHAKANVQILHEEELAFLADLGIAEGQATQKIITHNAAYQADDLDAYDSDCNELNTAKVSLMANLSHYGSDVLAEVHNPDNIDNIMLNQSVQAMPSSEQSSVVNHSETEITSNGNIISYSQGNSVSNQSALNFDQYFELNELKAQSQEKDTVIRKLKERIKSLSRNVNEDKVKKDIDEIETINIKLDHRPLGNTKKDRIQRPPSSIQKNKVEAHPWTIKSSLKNKNYAVEPKETAIVQHSKLNVNSELISIKCNGCMLSDNHDLCVLNVINDVNAHPKYKSVKKTSKKKVWKPTGKVFTKTGYTWRPTSRTFTIVGNECPLTRITTTIEVPLRKPTVLETNTSKPVVTLVYSKKPRKSKTNVPVSKPKIIKSISANNKEPSKSWGSIVSDVPSSSLDECRLGMLRSQEFTTWKDLDTTYSPSEPAPQMAPIESPQMVSSVKLPIIKKGEYTLWSMRMEQYLTNTDYGLWQVILNGDEPVQTIRDENGVESKAAIKSRFGDNVKSKKMQKTVLKQQFENFSVSDTKGLDKAYDKFQKIISLLEVYGATVSNKDANQKFLRALPSSRNNITLIMRNKDVIDEVDIDDLYNNLKVFEADIKGSSGSSSNSQNVAFLSAKDINNINEVNTANGVSTAAGYNSSGQASSLLYTDDLMFSFFVSQSNSPQLDDEDLERGHFAKECRAPRTQGNMNRDASQLSAKDKSGLGYGDQLSESNSEVLPSVFDSRSSDGDDNPTNDRPTSNKASSSISKGEPSVIKTSNIIVEMPKVDSVRTSRVIIEDWVSDDEDTLVDIQVDSQTTVKPSFKKIEFTKVRNESVKSDKQADKSKMVTQNSKADRKDWNGNLTQKPRISKETVNTVRINGVNTVGQTSVSTVEGNGVTAVKTSAEVGTLRYLSLVVLLKKIGDEAVHKELGDRMKRAATTTSSLEAKQDSGSRCRGSSKQGRSLIDELDMDVDISLVPPHAADQGRKLNDTQVSGQPKDQLGVFSAAKVLAYAAEQGRSVGNVQTYTRQRKRVNTANTLVSTADVSTASEMVNTAGLKARDKARKLHEEEPARFNTEQKAFDIARKEKVVAEGLSTLPTEEIFQQLALMGVHSLGCDDGSLSLNELTVLCTSLSTKVQSLENELQQTKKVYSSALTKLILRVKKLERTVKISKARRKARIVILEDEDAEDPSKQGRSLIEELDMDLGVFSEAKVLVDAAEQGRNVGNVQTYTRQRRRVNTTSTLVSTADVSTASEMVNTAGLKANDKGKAVMQESEPTKKIKKRIQVQMSINEELARKLHEEELARPRSVDEVRKSMCIYIKNQGGIKLSHFKGISYADIRPIFEKVWDQIHSFLPMISELEVQRSKRTVQEVERQSTEEEKRKKSDDSCKPTRKKTLARKRAVPEDEFLMEVESLATKADGSSKNYKIFSEMLDDIDRQDVMDLHRPVEERYTTTSPEVGKSKKKTHKPKSKDTNQEKLYLLHVDLYGLMRVASVKGKKYILIIVDDYSRFTWVKCLRIDNGTEFVNQTLREYYEKVDISHETSIIHSLQQNGIVERRNRTLTEAARTMLIYAKASLFLWAEAVATAFKPKTYKEALTQACWIEAMQEELNEFERLKVWELVSRPDKVMVITLKWIYNVKLDELGEIMKNKARLVSHGYCQEEGIDFKESFAPVARLDAI</sequence>
<feature type="compositionally biased region" description="Polar residues" evidence="4">
    <location>
        <begin position="757"/>
        <end position="770"/>
    </location>
</feature>
<feature type="region of interest" description="Disordered" evidence="4">
    <location>
        <begin position="1370"/>
        <end position="1404"/>
    </location>
</feature>
<dbReference type="GO" id="GO:0016787">
    <property type="term" value="F:hydrolase activity"/>
    <property type="evidence" value="ECO:0007669"/>
    <property type="project" value="UniProtKB-KW"/>
</dbReference>